<name>A0A8H7AFD1_9EURO</name>
<organism evidence="2 3">
    <name type="scientific">Endocarpon pusillum</name>
    <dbReference type="NCBI Taxonomy" id="364733"/>
    <lineage>
        <taxon>Eukaryota</taxon>
        <taxon>Fungi</taxon>
        <taxon>Dikarya</taxon>
        <taxon>Ascomycota</taxon>
        <taxon>Pezizomycotina</taxon>
        <taxon>Eurotiomycetes</taxon>
        <taxon>Chaetothyriomycetidae</taxon>
        <taxon>Verrucariales</taxon>
        <taxon>Verrucariaceae</taxon>
        <taxon>Endocarpon</taxon>
    </lineage>
</organism>
<comment type="caution">
    <text evidence="2">The sequence shown here is derived from an EMBL/GenBank/DDBJ whole genome shotgun (WGS) entry which is preliminary data.</text>
</comment>
<feature type="compositionally biased region" description="Polar residues" evidence="1">
    <location>
        <begin position="79"/>
        <end position="95"/>
    </location>
</feature>
<dbReference type="Proteomes" id="UP000606974">
    <property type="component" value="Unassembled WGS sequence"/>
</dbReference>
<feature type="region of interest" description="Disordered" evidence="1">
    <location>
        <begin position="1"/>
        <end position="108"/>
    </location>
</feature>
<protein>
    <submittedName>
        <fullName evidence="2">Uncharacterized protein</fullName>
    </submittedName>
</protein>
<dbReference type="AlphaFoldDB" id="A0A8H7AFD1"/>
<dbReference type="EMBL" id="JAACFV010000059">
    <property type="protein sequence ID" value="KAF7508065.1"/>
    <property type="molecule type" value="Genomic_DNA"/>
</dbReference>
<reference evidence="2" key="1">
    <citation type="submission" date="2020-02" db="EMBL/GenBank/DDBJ databases">
        <authorList>
            <person name="Palmer J.M."/>
        </authorList>
    </citation>
    <scope>NUCLEOTIDE SEQUENCE</scope>
    <source>
        <strain evidence="2">EPUS1.4</strain>
        <tissue evidence="2">Thallus</tissue>
    </source>
</reference>
<accession>A0A8H7AFD1</accession>
<keyword evidence="3" id="KW-1185">Reference proteome</keyword>
<evidence type="ECO:0000313" key="2">
    <source>
        <dbReference type="EMBL" id="KAF7508065.1"/>
    </source>
</evidence>
<sequence length="108" mass="12094">MFAAEDRNISFARDGGDSERPILAEGGEQTLSGSRSGFSPVYIFRRPFHSPNTSSPEKASEHRKPVPASYPDWDDEDSGNFNRLEGSSTNSISQTRVERTRIAHHRSR</sequence>
<proteinExistence type="predicted"/>
<evidence type="ECO:0000313" key="3">
    <source>
        <dbReference type="Proteomes" id="UP000606974"/>
    </source>
</evidence>
<gene>
    <name evidence="2" type="ORF">GJ744_009647</name>
</gene>
<feature type="compositionally biased region" description="Basic and acidic residues" evidence="1">
    <location>
        <begin position="1"/>
        <end position="22"/>
    </location>
</feature>
<evidence type="ECO:0000256" key="1">
    <source>
        <dbReference type="SAM" id="MobiDB-lite"/>
    </source>
</evidence>